<sequence>MSFLDFLEQFSRLEICNFSPASLSSEELHKWDLVLFNGH</sequence>
<dbReference type="Proteomes" id="UP000269945">
    <property type="component" value="Unassembled WGS sequence"/>
</dbReference>
<evidence type="ECO:0000313" key="2">
    <source>
        <dbReference type="Proteomes" id="UP000269945"/>
    </source>
</evidence>
<dbReference type="AlphaFoldDB" id="A0A9X9LYN6"/>
<evidence type="ECO:0000313" key="1">
    <source>
        <dbReference type="EMBL" id="VCX04276.1"/>
    </source>
</evidence>
<proteinExistence type="predicted"/>
<dbReference type="EMBL" id="CYRY02029912">
    <property type="protein sequence ID" value="VCX04276.1"/>
    <property type="molecule type" value="Genomic_DNA"/>
</dbReference>
<reference evidence="1 2" key="1">
    <citation type="submission" date="2018-10" db="EMBL/GenBank/DDBJ databases">
        <authorList>
            <person name="Ekblom R."/>
            <person name="Jareborg N."/>
        </authorList>
    </citation>
    <scope>NUCLEOTIDE SEQUENCE [LARGE SCALE GENOMIC DNA]</scope>
    <source>
        <tissue evidence="1">Muscle</tissue>
    </source>
</reference>
<name>A0A9X9LYN6_GULGU</name>
<accession>A0A9X9LYN6</accession>
<keyword evidence="2" id="KW-1185">Reference proteome</keyword>
<protein>
    <submittedName>
        <fullName evidence="1">Uncharacterized protein</fullName>
    </submittedName>
</protein>
<gene>
    <name evidence="1" type="ORF">BN2614_LOCUS5</name>
</gene>
<organism evidence="1 2">
    <name type="scientific">Gulo gulo</name>
    <name type="common">Wolverine</name>
    <name type="synonym">Gluton</name>
    <dbReference type="NCBI Taxonomy" id="48420"/>
    <lineage>
        <taxon>Eukaryota</taxon>
        <taxon>Metazoa</taxon>
        <taxon>Chordata</taxon>
        <taxon>Craniata</taxon>
        <taxon>Vertebrata</taxon>
        <taxon>Euteleostomi</taxon>
        <taxon>Mammalia</taxon>
        <taxon>Eutheria</taxon>
        <taxon>Laurasiatheria</taxon>
        <taxon>Carnivora</taxon>
        <taxon>Caniformia</taxon>
        <taxon>Musteloidea</taxon>
        <taxon>Mustelidae</taxon>
        <taxon>Guloninae</taxon>
        <taxon>Gulo</taxon>
    </lineage>
</organism>
<comment type="caution">
    <text evidence="1">The sequence shown here is derived from an EMBL/GenBank/DDBJ whole genome shotgun (WGS) entry which is preliminary data.</text>
</comment>